<evidence type="ECO:0000256" key="1">
    <source>
        <dbReference type="SAM" id="MobiDB-lite"/>
    </source>
</evidence>
<dbReference type="EMBL" id="CAUJNA010003666">
    <property type="protein sequence ID" value="CAJ1407295.1"/>
    <property type="molecule type" value="Genomic_DNA"/>
</dbReference>
<feature type="compositionally biased region" description="Polar residues" evidence="1">
    <location>
        <begin position="39"/>
        <end position="48"/>
    </location>
</feature>
<evidence type="ECO:0000313" key="2">
    <source>
        <dbReference type="EMBL" id="CAJ1407295.1"/>
    </source>
</evidence>
<name>A0AA36JKR2_9DINO</name>
<proteinExistence type="predicted"/>
<dbReference type="Proteomes" id="UP001178507">
    <property type="component" value="Unassembled WGS sequence"/>
</dbReference>
<accession>A0AA36JKR2</accession>
<keyword evidence="3" id="KW-1185">Reference proteome</keyword>
<dbReference type="AlphaFoldDB" id="A0AA36JKR2"/>
<sequence length="72" mass="7924">MNDPAWWAELASQLPAAWGNGAIDSDRVEGLEAKLTPQTEVPQVSQVPGRSLSDPKKCEASEEENYVNINQR</sequence>
<feature type="region of interest" description="Disordered" evidence="1">
    <location>
        <begin position="39"/>
        <end position="72"/>
    </location>
</feature>
<reference evidence="2" key="1">
    <citation type="submission" date="2023-08" db="EMBL/GenBank/DDBJ databases">
        <authorList>
            <person name="Chen Y."/>
            <person name="Shah S."/>
            <person name="Dougan E. K."/>
            <person name="Thang M."/>
            <person name="Chan C."/>
        </authorList>
    </citation>
    <scope>NUCLEOTIDE SEQUENCE</scope>
</reference>
<organism evidence="2 3">
    <name type="scientific">Effrenium voratum</name>
    <dbReference type="NCBI Taxonomy" id="2562239"/>
    <lineage>
        <taxon>Eukaryota</taxon>
        <taxon>Sar</taxon>
        <taxon>Alveolata</taxon>
        <taxon>Dinophyceae</taxon>
        <taxon>Suessiales</taxon>
        <taxon>Symbiodiniaceae</taxon>
        <taxon>Effrenium</taxon>
    </lineage>
</organism>
<comment type="caution">
    <text evidence="2">The sequence shown here is derived from an EMBL/GenBank/DDBJ whole genome shotgun (WGS) entry which is preliminary data.</text>
</comment>
<gene>
    <name evidence="2" type="ORF">EVOR1521_LOCUS29028</name>
</gene>
<evidence type="ECO:0000313" key="3">
    <source>
        <dbReference type="Proteomes" id="UP001178507"/>
    </source>
</evidence>
<protein>
    <submittedName>
        <fullName evidence="2">Uncharacterized protein</fullName>
    </submittedName>
</protein>